<dbReference type="PANTHER" id="PTHR31793">
    <property type="entry name" value="4-HYDROXYBENZOYL-COA THIOESTERASE FAMILY MEMBER"/>
    <property type="match status" value="1"/>
</dbReference>
<sequence length="137" mass="16362">MFSFDTQYRVCYGDTDKMGVVYYGNYPRFYEIGRTDMIREIYKSYRLLEEEDKIFLPARSLHINYHKPAYYDELLTIRTVIKEMPKVKFPLISEIYNEAGELINEGKVVLAFMDFNTGRPCKIPDQFEEILRERLGE</sequence>
<protein>
    <submittedName>
        <fullName evidence="3">4-hydroxybenzoyl-CoA thioesterase</fullName>
    </submittedName>
    <submittedName>
        <fullName evidence="4">Acyl-CoA thioester hydrolase</fullName>
    </submittedName>
</protein>
<comment type="similarity">
    <text evidence="1">Belongs to the 4-hydroxybenzoyl-CoA thioesterase family.</text>
</comment>
<dbReference type="AlphaFoldDB" id="A0A2P8CAE9"/>
<dbReference type="PIRSF" id="PIRSF003230">
    <property type="entry name" value="YbgC"/>
    <property type="match status" value="1"/>
</dbReference>
<dbReference type="PANTHER" id="PTHR31793:SF27">
    <property type="entry name" value="NOVEL THIOESTERASE SUPERFAMILY DOMAIN AND SAPOSIN A-TYPE DOMAIN CONTAINING PROTEIN (0610012H03RIK)"/>
    <property type="match status" value="1"/>
</dbReference>
<dbReference type="Proteomes" id="UP000240621">
    <property type="component" value="Unassembled WGS sequence"/>
</dbReference>
<evidence type="ECO:0000313" key="4">
    <source>
        <dbReference type="EMBL" id="PSK81946.1"/>
    </source>
</evidence>
<name>A0A2P8CAE9_9BACT</name>
<dbReference type="OrthoDB" id="9800856at2"/>
<reference evidence="3 6" key="2">
    <citation type="submission" date="2019-10" db="EMBL/GenBank/DDBJ databases">
        <title>Prolixibacter strains distinguished by the presence of nitrate reductase genes were adept at nitrate-dependent anaerobic corrosion of metallic iron and carbon steel.</title>
        <authorList>
            <person name="Iino T."/>
            <person name="Shono N."/>
            <person name="Ito K."/>
            <person name="Nakamura R."/>
            <person name="Sueoka K."/>
            <person name="Harayama S."/>
            <person name="Ohkuma M."/>
        </authorList>
    </citation>
    <scope>NUCLEOTIDE SEQUENCE [LARGE SCALE GENOMIC DNA]</scope>
    <source>
        <strain evidence="3 6">MIC1-1</strain>
    </source>
</reference>
<accession>A0A2P8CAE9</accession>
<dbReference type="Pfam" id="PF13279">
    <property type="entry name" value="4HBT_2"/>
    <property type="match status" value="1"/>
</dbReference>
<evidence type="ECO:0000313" key="6">
    <source>
        <dbReference type="Proteomes" id="UP000396862"/>
    </source>
</evidence>
<keyword evidence="6" id="KW-1185">Reference proteome</keyword>
<dbReference type="Proteomes" id="UP000396862">
    <property type="component" value="Unassembled WGS sequence"/>
</dbReference>
<dbReference type="RefSeq" id="WP_106542754.1">
    <property type="nucleotide sequence ID" value="NZ_BLAU01000001.1"/>
</dbReference>
<dbReference type="InterPro" id="IPR006684">
    <property type="entry name" value="YbgC/YbaW"/>
</dbReference>
<dbReference type="InterPro" id="IPR050563">
    <property type="entry name" value="4-hydroxybenzoyl-CoA_TE"/>
</dbReference>
<dbReference type="GO" id="GO:0047617">
    <property type="term" value="F:fatty acyl-CoA hydrolase activity"/>
    <property type="evidence" value="ECO:0007669"/>
    <property type="project" value="TreeGrafter"/>
</dbReference>
<dbReference type="Gene3D" id="3.10.129.10">
    <property type="entry name" value="Hotdog Thioesterase"/>
    <property type="match status" value="1"/>
</dbReference>
<comment type="caution">
    <text evidence="4">The sequence shown here is derived from an EMBL/GenBank/DDBJ whole genome shotgun (WGS) entry which is preliminary data.</text>
</comment>
<evidence type="ECO:0000256" key="1">
    <source>
        <dbReference type="ARBA" id="ARBA00005953"/>
    </source>
</evidence>
<dbReference type="NCBIfam" id="TIGR00051">
    <property type="entry name" value="YbgC/FadM family acyl-CoA thioesterase"/>
    <property type="match status" value="1"/>
</dbReference>
<dbReference type="EMBL" id="PYGC01000007">
    <property type="protein sequence ID" value="PSK81946.1"/>
    <property type="molecule type" value="Genomic_DNA"/>
</dbReference>
<evidence type="ECO:0000313" key="3">
    <source>
        <dbReference type="EMBL" id="GET22543.1"/>
    </source>
</evidence>
<proteinExistence type="inferred from homology"/>
<evidence type="ECO:0000313" key="5">
    <source>
        <dbReference type="Proteomes" id="UP000240621"/>
    </source>
</evidence>
<dbReference type="InterPro" id="IPR029069">
    <property type="entry name" value="HotDog_dom_sf"/>
</dbReference>
<keyword evidence="2 4" id="KW-0378">Hydrolase</keyword>
<reference evidence="4 5" key="1">
    <citation type="submission" date="2018-03" db="EMBL/GenBank/DDBJ databases">
        <title>Genomic Encyclopedia of Archaeal and Bacterial Type Strains, Phase II (KMG-II): from individual species to whole genera.</title>
        <authorList>
            <person name="Goeker M."/>
        </authorList>
    </citation>
    <scope>NUCLEOTIDE SEQUENCE [LARGE SCALE GENOMIC DNA]</scope>
    <source>
        <strain evidence="4 5">DSM 27267</strain>
    </source>
</reference>
<organism evidence="4 5">
    <name type="scientific">Prolixibacter denitrificans</name>
    <dbReference type="NCBI Taxonomy" id="1541063"/>
    <lineage>
        <taxon>Bacteria</taxon>
        <taxon>Pseudomonadati</taxon>
        <taxon>Bacteroidota</taxon>
        <taxon>Bacteroidia</taxon>
        <taxon>Marinilabiliales</taxon>
        <taxon>Prolixibacteraceae</taxon>
        <taxon>Prolixibacter</taxon>
    </lineage>
</organism>
<gene>
    <name evidence="4" type="ORF">CLV93_10756</name>
    <name evidence="3" type="ORF">JCM18694_27890</name>
</gene>
<dbReference type="SUPFAM" id="SSF54637">
    <property type="entry name" value="Thioesterase/thiol ester dehydrase-isomerase"/>
    <property type="match status" value="1"/>
</dbReference>
<dbReference type="CDD" id="cd00586">
    <property type="entry name" value="4HBT"/>
    <property type="match status" value="1"/>
</dbReference>
<dbReference type="EMBL" id="BLAU01000001">
    <property type="protein sequence ID" value="GET22543.1"/>
    <property type="molecule type" value="Genomic_DNA"/>
</dbReference>
<evidence type="ECO:0000256" key="2">
    <source>
        <dbReference type="ARBA" id="ARBA00022801"/>
    </source>
</evidence>